<evidence type="ECO:0000313" key="2">
    <source>
        <dbReference type="EMBL" id="WLV24343.1"/>
    </source>
</evidence>
<protein>
    <recommendedName>
        <fullName evidence="4">Plasmid segregation centromere-binding protein ParR</fullName>
    </recommendedName>
</protein>
<reference evidence="2" key="1">
    <citation type="submission" date="2023-06" db="EMBL/GenBank/DDBJ databases">
        <title>A Treasure from Seagulls: Isolation and Description of Aciduricobacillus qingdaonensis gen. nov., sp. nov., a Rare Obligately Uric Acid-utilizing Member in the Family Bacillaceae.</title>
        <authorList>
            <person name="Liu W."/>
            <person name="Wang B."/>
        </authorList>
    </citation>
    <scope>NUCLEOTIDE SEQUENCE</scope>
    <source>
        <strain evidence="2">44XB</strain>
    </source>
</reference>
<dbReference type="RefSeq" id="WP_348027273.1">
    <property type="nucleotide sequence ID" value="NZ_CP129113.1"/>
</dbReference>
<dbReference type="Proteomes" id="UP001180087">
    <property type="component" value="Chromosome"/>
</dbReference>
<sequence length="216" mass="24176">MRERSKAIERGQSITFRVPSDTPDYLLKQLQALKDTERRNFSSKIAGFVLKGVNETFAAQRETVTIPLPKALTKEQKSWLKHEHSEALLGTILYQLLSDPVRATTLLASMNSGSRSIDEALYLQETPVYSPPPWMQQEEPTPQSLATEAFAPSMKEEPVPPKVKDEPAPSRQAEIEASLDDLDMDSLFSDIHETPSAVADQDEEDPLGDFFADMNK</sequence>
<evidence type="ECO:0008006" key="4">
    <source>
        <dbReference type="Google" id="ProtNLM"/>
    </source>
</evidence>
<evidence type="ECO:0000256" key="1">
    <source>
        <dbReference type="SAM" id="MobiDB-lite"/>
    </source>
</evidence>
<dbReference type="EMBL" id="CP129113">
    <property type="protein sequence ID" value="WLV24343.1"/>
    <property type="molecule type" value="Genomic_DNA"/>
</dbReference>
<feature type="compositionally biased region" description="Basic and acidic residues" evidence="1">
    <location>
        <begin position="154"/>
        <end position="168"/>
    </location>
</feature>
<accession>A0ABY9KU37</accession>
<feature type="region of interest" description="Disordered" evidence="1">
    <location>
        <begin position="152"/>
        <end position="173"/>
    </location>
</feature>
<name>A0ABY9KU37_9BACI</name>
<feature type="region of interest" description="Disordered" evidence="1">
    <location>
        <begin position="193"/>
        <end position="216"/>
    </location>
</feature>
<keyword evidence="3" id="KW-1185">Reference proteome</keyword>
<gene>
    <name evidence="2" type="ORF">QR721_11970</name>
</gene>
<organism evidence="2 3">
    <name type="scientific">Aciduricibacillus chroicocephali</name>
    <dbReference type="NCBI Taxonomy" id="3054939"/>
    <lineage>
        <taxon>Bacteria</taxon>
        <taxon>Bacillati</taxon>
        <taxon>Bacillota</taxon>
        <taxon>Bacilli</taxon>
        <taxon>Bacillales</taxon>
        <taxon>Bacillaceae</taxon>
        <taxon>Aciduricibacillus</taxon>
    </lineage>
</organism>
<proteinExistence type="predicted"/>
<evidence type="ECO:0000313" key="3">
    <source>
        <dbReference type="Proteomes" id="UP001180087"/>
    </source>
</evidence>